<evidence type="ECO:0000313" key="3">
    <source>
        <dbReference type="Proteomes" id="UP000541444"/>
    </source>
</evidence>
<gene>
    <name evidence="2" type="ORF">GIB67_013714</name>
</gene>
<dbReference type="AlphaFoldDB" id="A0A7J7NQP4"/>
<dbReference type="EMBL" id="JACGCM010000669">
    <property type="protein sequence ID" value="KAF6169284.1"/>
    <property type="molecule type" value="Genomic_DNA"/>
</dbReference>
<protein>
    <recommendedName>
        <fullName evidence="4">NHL repeat-containing protein</fullName>
    </recommendedName>
</protein>
<keyword evidence="1" id="KW-0677">Repeat</keyword>
<evidence type="ECO:0000313" key="2">
    <source>
        <dbReference type="EMBL" id="KAF6169284.1"/>
    </source>
</evidence>
<proteinExistence type="predicted"/>
<evidence type="ECO:0000256" key="1">
    <source>
        <dbReference type="ARBA" id="ARBA00022737"/>
    </source>
</evidence>
<keyword evidence="3" id="KW-1185">Reference proteome</keyword>
<dbReference type="OrthoDB" id="1931294at2759"/>
<organism evidence="2 3">
    <name type="scientific">Kingdonia uniflora</name>
    <dbReference type="NCBI Taxonomy" id="39325"/>
    <lineage>
        <taxon>Eukaryota</taxon>
        <taxon>Viridiplantae</taxon>
        <taxon>Streptophyta</taxon>
        <taxon>Embryophyta</taxon>
        <taxon>Tracheophyta</taxon>
        <taxon>Spermatophyta</taxon>
        <taxon>Magnoliopsida</taxon>
        <taxon>Ranunculales</taxon>
        <taxon>Circaeasteraceae</taxon>
        <taxon>Kingdonia</taxon>
    </lineage>
</organism>
<dbReference type="PANTHER" id="PTHR13833:SF57">
    <property type="entry name" value="NHL REPEAT PROTEIN"/>
    <property type="match status" value="1"/>
</dbReference>
<dbReference type="Proteomes" id="UP000541444">
    <property type="component" value="Unassembled WGS sequence"/>
</dbReference>
<dbReference type="Pfam" id="PF01436">
    <property type="entry name" value="NHL"/>
    <property type="match status" value="1"/>
</dbReference>
<comment type="caution">
    <text evidence="2">The sequence shown here is derived from an EMBL/GenBank/DDBJ whole genome shotgun (WGS) entry which is preliminary data.</text>
</comment>
<reference evidence="2 3" key="1">
    <citation type="journal article" date="2020" name="IScience">
        <title>Genome Sequencing of the Endangered Kingdonia uniflora (Circaeasteraceae, Ranunculales) Reveals Potential Mechanisms of Evolutionary Specialization.</title>
        <authorList>
            <person name="Sun Y."/>
            <person name="Deng T."/>
            <person name="Zhang A."/>
            <person name="Moore M.J."/>
            <person name="Landis J.B."/>
            <person name="Lin N."/>
            <person name="Zhang H."/>
            <person name="Zhang X."/>
            <person name="Huang J."/>
            <person name="Zhang X."/>
            <person name="Sun H."/>
            <person name="Wang H."/>
        </authorList>
    </citation>
    <scope>NUCLEOTIDE SEQUENCE [LARGE SCALE GENOMIC DNA]</scope>
    <source>
        <strain evidence="2">TB1705</strain>
        <tissue evidence="2">Leaf</tissue>
    </source>
</reference>
<accession>A0A7J7NQP4</accession>
<dbReference type="SUPFAM" id="SSF101898">
    <property type="entry name" value="NHL repeat"/>
    <property type="match status" value="1"/>
</dbReference>
<sequence>MILFGGFSSSAEAAPPARIVSGALSSVLSAFLKWMWSLKATTKTAISGRPLMKFESGYIVETVFDGSKLGMEPYSLEVLPSGELLVLDSANSNLYKISAPLSLYSRLKLVAGSPEGYSGHVDGRMREARMSNPKGITVDDRGNIYVADTMNMAIRKISDAGNSNIHVATPD</sequence>
<dbReference type="PANTHER" id="PTHR13833">
    <property type="match status" value="1"/>
</dbReference>
<dbReference type="InterPro" id="IPR001258">
    <property type="entry name" value="NHL_repeat"/>
</dbReference>
<dbReference type="Gene3D" id="2.120.10.30">
    <property type="entry name" value="TolB, C-terminal domain"/>
    <property type="match status" value="1"/>
</dbReference>
<evidence type="ECO:0008006" key="4">
    <source>
        <dbReference type="Google" id="ProtNLM"/>
    </source>
</evidence>
<name>A0A7J7NQP4_9MAGN</name>
<dbReference type="InterPro" id="IPR011042">
    <property type="entry name" value="6-blade_b-propeller_TolB-like"/>
</dbReference>